<accession>A0A1G9UYS7</accession>
<name>A0A1G9UYS7_9ACTN</name>
<evidence type="ECO:0000313" key="4">
    <source>
        <dbReference type="Proteomes" id="UP000199063"/>
    </source>
</evidence>
<protein>
    <submittedName>
        <fullName evidence="3">Uncharacterized membrane protein</fullName>
    </submittedName>
</protein>
<dbReference type="EMBL" id="FNHI01000011">
    <property type="protein sequence ID" value="SDM65023.1"/>
    <property type="molecule type" value="Genomic_DNA"/>
</dbReference>
<dbReference type="Proteomes" id="UP000199063">
    <property type="component" value="Unassembled WGS sequence"/>
</dbReference>
<keyword evidence="4" id="KW-1185">Reference proteome</keyword>
<sequence>MPSERTAPRPGAAARRGRAAGAAPPPGRTAGGATACPHRARADRPHRTAPGRAGRPPHAVRAHPSPGRRPPLRGRAAAPWLLAGVLFAAYATVSVSRYHRLESRSWDLGILEQAVRAYARLSAPVVDLKGPGTLALGDHFSPVTALLAPAYRVFPTPVTLLVAQAALFALSAVPVTRCASRLLGHGAGLAVGVAYGLSWGVQRAVDFDFHEIAFAVPLIAFSLEALLAGRLRASLLWSLPLLLVKEDLGVTVCAIGLVVAWRARGQPRNRAYALAVAAFGVVAALATLLLVIPGFNSAGDYDYWSKVGGADPLTAGAGTKLNTAAWLLVPTTGLLALRSPLVLVALPTAGWRFLSSDDHYWGTDWHYNAVLMPVLFLAFADAVDRVRRGSGRPWPRRYARHAPACAAAAALALTTAEPLSALTDPAAYRKGPGAVAAERLLARVPDGATVEANVGPVSRLTSRCTVYWIGDPRNPAPEYIALDIRSGWVRAPVAYAAGLHPRARYRLVAAAAGHVLLKRLPGRAEGLPGQGTATATAPAR</sequence>
<feature type="transmembrane region" description="Helical" evidence="2">
    <location>
        <begin position="77"/>
        <end position="95"/>
    </location>
</feature>
<reference evidence="4" key="1">
    <citation type="submission" date="2016-10" db="EMBL/GenBank/DDBJ databases">
        <authorList>
            <person name="Varghese N."/>
            <person name="Submissions S."/>
        </authorList>
    </citation>
    <scope>NUCLEOTIDE SEQUENCE [LARGE SCALE GENOMIC DNA]</scope>
    <source>
        <strain evidence="4">CGMCC 4.7042</strain>
    </source>
</reference>
<proteinExistence type="predicted"/>
<feature type="compositionally biased region" description="Low complexity" evidence="1">
    <location>
        <begin position="8"/>
        <end position="22"/>
    </location>
</feature>
<feature type="transmembrane region" description="Helical" evidence="2">
    <location>
        <begin position="237"/>
        <end position="260"/>
    </location>
</feature>
<feature type="transmembrane region" description="Helical" evidence="2">
    <location>
        <begin position="182"/>
        <end position="200"/>
    </location>
</feature>
<evidence type="ECO:0000313" key="3">
    <source>
        <dbReference type="EMBL" id="SDM65023.1"/>
    </source>
</evidence>
<gene>
    <name evidence="3" type="ORF">SAMN05444921_111113</name>
</gene>
<organism evidence="3 4">
    <name type="scientific">Streptomyces wuyuanensis</name>
    <dbReference type="NCBI Taxonomy" id="1196353"/>
    <lineage>
        <taxon>Bacteria</taxon>
        <taxon>Bacillati</taxon>
        <taxon>Actinomycetota</taxon>
        <taxon>Actinomycetes</taxon>
        <taxon>Kitasatosporales</taxon>
        <taxon>Streptomycetaceae</taxon>
        <taxon>Streptomyces</taxon>
    </lineage>
</organism>
<dbReference type="AlphaFoldDB" id="A0A1G9UYS7"/>
<keyword evidence="2" id="KW-0812">Transmembrane</keyword>
<keyword evidence="2" id="KW-0472">Membrane</keyword>
<evidence type="ECO:0000256" key="2">
    <source>
        <dbReference type="SAM" id="Phobius"/>
    </source>
</evidence>
<dbReference type="STRING" id="1196353.SAMN05444921_111113"/>
<keyword evidence="2" id="KW-1133">Transmembrane helix</keyword>
<dbReference type="Pfam" id="PF09852">
    <property type="entry name" value="DUF2079"/>
    <property type="match status" value="1"/>
</dbReference>
<feature type="region of interest" description="Disordered" evidence="1">
    <location>
        <begin position="1"/>
        <end position="72"/>
    </location>
</feature>
<evidence type="ECO:0000256" key="1">
    <source>
        <dbReference type="SAM" id="MobiDB-lite"/>
    </source>
</evidence>
<dbReference type="InterPro" id="IPR018650">
    <property type="entry name" value="STSV1_Orf64"/>
</dbReference>
<feature type="transmembrane region" description="Helical" evidence="2">
    <location>
        <begin position="158"/>
        <end position="176"/>
    </location>
</feature>
<feature type="transmembrane region" description="Helical" evidence="2">
    <location>
        <begin position="272"/>
        <end position="295"/>
    </location>
</feature>